<feature type="compositionally biased region" description="Low complexity" evidence="1">
    <location>
        <begin position="1"/>
        <end position="15"/>
    </location>
</feature>
<protein>
    <recommendedName>
        <fullName evidence="2">Winged helix DNA-binding domain-containing protein</fullName>
    </recommendedName>
</protein>
<evidence type="ECO:0000313" key="4">
    <source>
        <dbReference type="Proteomes" id="UP001500755"/>
    </source>
</evidence>
<name>A0ABN2TJ58_9MICO</name>
<dbReference type="EMBL" id="BAAANO010000020">
    <property type="protein sequence ID" value="GAA2010319.1"/>
    <property type="molecule type" value="Genomic_DNA"/>
</dbReference>
<evidence type="ECO:0000256" key="1">
    <source>
        <dbReference type="SAM" id="MobiDB-lite"/>
    </source>
</evidence>
<dbReference type="Pfam" id="PF13601">
    <property type="entry name" value="HTH_34"/>
    <property type="match status" value="1"/>
</dbReference>
<dbReference type="InterPro" id="IPR036390">
    <property type="entry name" value="WH_DNA-bd_sf"/>
</dbReference>
<reference evidence="3 4" key="1">
    <citation type="journal article" date="2019" name="Int. J. Syst. Evol. Microbiol.">
        <title>The Global Catalogue of Microorganisms (GCM) 10K type strain sequencing project: providing services to taxonomists for standard genome sequencing and annotation.</title>
        <authorList>
            <consortium name="The Broad Institute Genomics Platform"/>
            <consortium name="The Broad Institute Genome Sequencing Center for Infectious Disease"/>
            <person name="Wu L."/>
            <person name="Ma J."/>
        </authorList>
    </citation>
    <scope>NUCLEOTIDE SEQUENCE [LARGE SCALE GENOMIC DNA]</scope>
    <source>
        <strain evidence="3 4">JCM 14546</strain>
    </source>
</reference>
<dbReference type="PANTHER" id="PTHR37318">
    <property type="entry name" value="BSL7504 PROTEIN"/>
    <property type="match status" value="1"/>
</dbReference>
<dbReference type="SUPFAM" id="SSF46785">
    <property type="entry name" value="Winged helix' DNA-binding domain"/>
    <property type="match status" value="1"/>
</dbReference>
<organism evidence="3 4">
    <name type="scientific">Brevibacterium samyangense</name>
    <dbReference type="NCBI Taxonomy" id="366888"/>
    <lineage>
        <taxon>Bacteria</taxon>
        <taxon>Bacillati</taxon>
        <taxon>Actinomycetota</taxon>
        <taxon>Actinomycetes</taxon>
        <taxon>Micrococcales</taxon>
        <taxon>Brevibacteriaceae</taxon>
        <taxon>Brevibacterium</taxon>
    </lineage>
</organism>
<dbReference type="InterPro" id="IPR011991">
    <property type="entry name" value="ArsR-like_HTH"/>
</dbReference>
<dbReference type="Proteomes" id="UP001500755">
    <property type="component" value="Unassembled WGS sequence"/>
</dbReference>
<accession>A0ABN2TJ58</accession>
<feature type="domain" description="Winged helix DNA-binding" evidence="2">
    <location>
        <begin position="59"/>
        <end position="134"/>
    </location>
</feature>
<comment type="caution">
    <text evidence="3">The sequence shown here is derived from an EMBL/GenBank/DDBJ whole genome shotgun (WGS) entry which is preliminary data.</text>
</comment>
<evidence type="ECO:0000259" key="2">
    <source>
        <dbReference type="Pfam" id="PF13601"/>
    </source>
</evidence>
<dbReference type="Gene3D" id="1.10.10.10">
    <property type="entry name" value="Winged helix-like DNA-binding domain superfamily/Winged helix DNA-binding domain"/>
    <property type="match status" value="1"/>
</dbReference>
<sequence length="144" mass="14946">MPSSPQSPSSQAASPDPAPRTAGSAAGEFGARGTTAGEFDTGAAAAIALLSPVLANPARLALVAGLRDSQRRHFASVRDSLGVSDSVLSKHASTLEKEGLIEVSKSFVGRRPATWYRITPEGIRVLESHLEGLRLIAGGRFPAE</sequence>
<gene>
    <name evidence="3" type="ORF">GCM10009755_21740</name>
</gene>
<keyword evidence="4" id="KW-1185">Reference proteome</keyword>
<dbReference type="PANTHER" id="PTHR37318:SF1">
    <property type="entry name" value="BSL7504 PROTEIN"/>
    <property type="match status" value="1"/>
</dbReference>
<proteinExistence type="predicted"/>
<dbReference type="InterPro" id="IPR036388">
    <property type="entry name" value="WH-like_DNA-bd_sf"/>
</dbReference>
<dbReference type="InterPro" id="IPR027395">
    <property type="entry name" value="WH_DNA-bd_dom"/>
</dbReference>
<dbReference type="CDD" id="cd00090">
    <property type="entry name" value="HTH_ARSR"/>
    <property type="match status" value="1"/>
</dbReference>
<evidence type="ECO:0000313" key="3">
    <source>
        <dbReference type="EMBL" id="GAA2010319.1"/>
    </source>
</evidence>
<feature type="region of interest" description="Disordered" evidence="1">
    <location>
        <begin position="1"/>
        <end position="35"/>
    </location>
</feature>